<dbReference type="Pfam" id="PF13508">
    <property type="entry name" value="Acetyltransf_7"/>
    <property type="match status" value="1"/>
</dbReference>
<proteinExistence type="predicted"/>
<protein>
    <submittedName>
        <fullName evidence="3">GNAT family N-acetyltransferase</fullName>
    </submittedName>
</protein>
<keyword evidence="1" id="KW-1133">Transmembrane helix</keyword>
<reference evidence="4" key="1">
    <citation type="journal article" date="2015" name="Genome Announc.">
        <title>Draft Genome Sequence of Tolypothrix boutellei Strain VB521301.</title>
        <authorList>
            <person name="Chandrababunaidu M.M."/>
            <person name="Singh D."/>
            <person name="Sen D."/>
            <person name="Bhan S."/>
            <person name="Das S."/>
            <person name="Gupta A."/>
            <person name="Adhikary S.P."/>
            <person name="Tripathy S."/>
        </authorList>
    </citation>
    <scope>NUCLEOTIDE SEQUENCE</scope>
    <source>
        <strain evidence="4">VB521301</strain>
    </source>
</reference>
<gene>
    <name evidence="4" type="ORF">DA73_0216555</name>
    <name evidence="3" type="ORF">DA73_0400012240</name>
</gene>
<evidence type="ECO:0000313" key="3">
    <source>
        <dbReference type="EMBL" id="KAF3886154.1"/>
    </source>
</evidence>
<dbReference type="OrthoDB" id="5638018at2"/>
<comment type="caution">
    <text evidence="4">The sequence shown here is derived from an EMBL/GenBank/DDBJ whole genome shotgun (WGS) entry which is preliminary data.</text>
</comment>
<feature type="transmembrane region" description="Helical" evidence="1">
    <location>
        <begin position="82"/>
        <end position="101"/>
    </location>
</feature>
<dbReference type="STRING" id="1479485.DA73_0216555"/>
<feature type="domain" description="N-acetyltransferase" evidence="2">
    <location>
        <begin position="76"/>
        <end position="211"/>
    </location>
</feature>
<keyword evidence="1" id="KW-0812">Transmembrane</keyword>
<dbReference type="PROSITE" id="PS51186">
    <property type="entry name" value="GNAT"/>
    <property type="match status" value="1"/>
</dbReference>
<evidence type="ECO:0000313" key="4">
    <source>
        <dbReference type="EMBL" id="KIE10218.1"/>
    </source>
</evidence>
<keyword evidence="5" id="KW-1185">Reference proteome</keyword>
<keyword evidence="1" id="KW-0472">Membrane</keyword>
<dbReference type="EMBL" id="JHEG02000048">
    <property type="protein sequence ID" value="KIE10218.1"/>
    <property type="molecule type" value="Genomic_DNA"/>
</dbReference>
<evidence type="ECO:0000313" key="5">
    <source>
        <dbReference type="Proteomes" id="UP000029738"/>
    </source>
</evidence>
<dbReference type="EMBL" id="JHEG04000001">
    <property type="protein sequence ID" value="KAF3886154.1"/>
    <property type="molecule type" value="Genomic_DNA"/>
</dbReference>
<dbReference type="CDD" id="cd04301">
    <property type="entry name" value="NAT_SF"/>
    <property type="match status" value="1"/>
</dbReference>
<feature type="transmembrane region" description="Helical" evidence="1">
    <location>
        <begin position="55"/>
        <end position="76"/>
    </location>
</feature>
<dbReference type="RefSeq" id="WP_038083048.1">
    <property type="nucleotide sequence ID" value="NZ_JHEG04000001.1"/>
</dbReference>
<evidence type="ECO:0000256" key="1">
    <source>
        <dbReference type="SAM" id="Phobius"/>
    </source>
</evidence>
<dbReference type="GO" id="GO:0016747">
    <property type="term" value="F:acyltransferase activity, transferring groups other than amino-acyl groups"/>
    <property type="evidence" value="ECO:0007669"/>
    <property type="project" value="InterPro"/>
</dbReference>
<dbReference type="AlphaFoldDB" id="A0A0C1R328"/>
<dbReference type="InterPro" id="IPR000182">
    <property type="entry name" value="GNAT_dom"/>
</dbReference>
<name>A0A0C1R328_9CYAN</name>
<reference evidence="3" key="2">
    <citation type="submission" date="2019-11" db="EMBL/GenBank/DDBJ databases">
        <title>Improved Assembly of Tolypothrix boutellei genome.</title>
        <authorList>
            <person name="Sarangi A.N."/>
            <person name="Mukherjee M."/>
            <person name="Ghosh S."/>
            <person name="Singh D."/>
            <person name="Das A."/>
            <person name="Kant S."/>
            <person name="Prusty A."/>
            <person name="Tripathy S."/>
        </authorList>
    </citation>
    <scope>NUCLEOTIDE SEQUENCE</scope>
    <source>
        <strain evidence="3">VB521301</strain>
    </source>
</reference>
<evidence type="ECO:0000259" key="2">
    <source>
        <dbReference type="PROSITE" id="PS51186"/>
    </source>
</evidence>
<dbReference type="InterPro" id="IPR016181">
    <property type="entry name" value="Acyl_CoA_acyltransferase"/>
</dbReference>
<accession>A0A0C1R328</accession>
<dbReference type="Gene3D" id="3.40.630.30">
    <property type="match status" value="1"/>
</dbReference>
<sequence>MTHASPELPSGVIIRPIQLTDIDVLSLKMMPNDPRRLPSWASTKMILTLYKIGEGIVSAILPSSLLYLLILFAGGLNIPINWLWIWAAWLILLEICIFFALTHRHDWLNCCWVVEHQGGFVAYAVLRPYNHFRILEWLQVHSKWRRKGIGSALMRTLISQSQKPIYLESSFLSVRFYTRLSFRKIPWKDMPPEVQQRFSFIGSTVLMVYST</sequence>
<dbReference type="Proteomes" id="UP000029738">
    <property type="component" value="Unassembled WGS sequence"/>
</dbReference>
<dbReference type="SUPFAM" id="SSF55729">
    <property type="entry name" value="Acyl-CoA N-acyltransferases (Nat)"/>
    <property type="match status" value="1"/>
</dbReference>
<organism evidence="4">
    <name type="scientific">Tolypothrix bouteillei VB521301</name>
    <dbReference type="NCBI Taxonomy" id="1479485"/>
    <lineage>
        <taxon>Bacteria</taxon>
        <taxon>Bacillati</taxon>
        <taxon>Cyanobacteriota</taxon>
        <taxon>Cyanophyceae</taxon>
        <taxon>Nostocales</taxon>
        <taxon>Tolypothrichaceae</taxon>
        <taxon>Tolypothrix</taxon>
    </lineage>
</organism>